<dbReference type="EMBL" id="JATN01000322">
    <property type="protein sequence ID" value="EUC56266.1"/>
    <property type="molecule type" value="Genomic_DNA"/>
</dbReference>
<reference evidence="2" key="1">
    <citation type="journal article" date="2014" name="Genome Announc.">
        <title>Draft genome sequence of the plant-pathogenic soil fungus Rhizoctonia solani anastomosis group 3 strain Rhs1AP.</title>
        <authorList>
            <person name="Cubeta M.A."/>
            <person name="Thomas E."/>
            <person name="Dean R.A."/>
            <person name="Jabaji S."/>
            <person name="Neate S.M."/>
            <person name="Tavantzis S."/>
            <person name="Toda T."/>
            <person name="Vilgalys R."/>
            <person name="Bharathan N."/>
            <person name="Fedorova-Abrams N."/>
            <person name="Pakala S.B."/>
            <person name="Pakala S.M."/>
            <person name="Zafar N."/>
            <person name="Joardar V."/>
            <person name="Losada L."/>
            <person name="Nierman W.C."/>
        </authorList>
    </citation>
    <scope>NUCLEOTIDE SEQUENCE [LARGE SCALE GENOMIC DNA]</scope>
    <source>
        <strain evidence="2">AG-3</strain>
    </source>
</reference>
<evidence type="ECO:0000313" key="2">
    <source>
        <dbReference type="Proteomes" id="UP000030108"/>
    </source>
</evidence>
<sequence length="204" mass="22787">MSSTPMFDRFLTSSPTPPPMDLIARYGYTAGMQEPESLQGYQLGKIHREFYELHPVAPGDWGYTEIVPFGQSPLGFSEPLPHTRSDSPLPWMDQIAGGAPVGWGLDGFHIMELTHPLSFADNDWRSQGSPPSTSTTEIEVDEYNLFTPPDMEPPIEVQSQEGLDWELTVLTGDSFMCKDGMEKLSLTSKKDLNCLLNIMIMIEL</sequence>
<dbReference type="AlphaFoldDB" id="X8J4S7"/>
<feature type="non-terminal residue" evidence="1">
    <location>
        <position position="204"/>
    </location>
</feature>
<dbReference type="Proteomes" id="UP000030108">
    <property type="component" value="Unassembled WGS sequence"/>
</dbReference>
<name>X8J4S7_9AGAM</name>
<proteinExistence type="predicted"/>
<evidence type="ECO:0000313" key="1">
    <source>
        <dbReference type="EMBL" id="EUC56266.1"/>
    </source>
</evidence>
<protein>
    <submittedName>
        <fullName evidence="1">Uncharacterized protein</fullName>
    </submittedName>
</protein>
<accession>X8J4S7</accession>
<comment type="caution">
    <text evidence="1">The sequence shown here is derived from an EMBL/GenBank/DDBJ whole genome shotgun (WGS) entry which is preliminary data.</text>
</comment>
<gene>
    <name evidence="1" type="ORF">RSOL_168060</name>
</gene>
<organism evidence="1 2">
    <name type="scientific">Rhizoctonia solani AG-3 Rhs1AP</name>
    <dbReference type="NCBI Taxonomy" id="1086054"/>
    <lineage>
        <taxon>Eukaryota</taxon>
        <taxon>Fungi</taxon>
        <taxon>Dikarya</taxon>
        <taxon>Basidiomycota</taxon>
        <taxon>Agaricomycotina</taxon>
        <taxon>Agaricomycetes</taxon>
        <taxon>Cantharellales</taxon>
        <taxon>Ceratobasidiaceae</taxon>
        <taxon>Rhizoctonia</taxon>
    </lineage>
</organism>